<accession>A0ABS8MKD4</accession>
<proteinExistence type="predicted"/>
<dbReference type="EMBL" id="JAJJMM010000001">
    <property type="protein sequence ID" value="MCC9065944.1"/>
    <property type="molecule type" value="Genomic_DNA"/>
</dbReference>
<sequence length="177" mass="20843">MKNTKMKKYTNIFLLGFLFSVNSCGVYDSYYHKVKDNKAEFHSIVEYIIREKSLEKMDSVLIKQNNSISLERACIYYNKYDKHNKLADNRLIEFMNKYDLDRICLEKQNNEFYSTVIIFHKEYNPIVGSSRTIDYDYGKSSNRNKILQGEKKIGGTYNKIIDSVLIYSIDKTPSFGQ</sequence>
<evidence type="ECO:0000313" key="2">
    <source>
        <dbReference type="Proteomes" id="UP001430679"/>
    </source>
</evidence>
<evidence type="ECO:0000313" key="1">
    <source>
        <dbReference type="EMBL" id="MCC9065944.1"/>
    </source>
</evidence>
<comment type="caution">
    <text evidence="1">The sequence shown here is derived from an EMBL/GenBank/DDBJ whole genome shotgun (WGS) entry which is preliminary data.</text>
</comment>
<dbReference type="RefSeq" id="WP_230039672.1">
    <property type="nucleotide sequence ID" value="NZ_JAJJMM010000001.1"/>
</dbReference>
<organism evidence="1 2">
    <name type="scientific">Flavobacterium piscisymbiosum</name>
    <dbReference type="NCBI Taxonomy" id="2893753"/>
    <lineage>
        <taxon>Bacteria</taxon>
        <taxon>Pseudomonadati</taxon>
        <taxon>Bacteroidota</taxon>
        <taxon>Flavobacteriia</taxon>
        <taxon>Flavobacteriales</taxon>
        <taxon>Flavobacteriaceae</taxon>
        <taxon>Flavobacterium</taxon>
    </lineage>
</organism>
<keyword evidence="2" id="KW-1185">Reference proteome</keyword>
<dbReference type="Proteomes" id="UP001430679">
    <property type="component" value="Unassembled WGS sequence"/>
</dbReference>
<gene>
    <name evidence="1" type="ORF">LNP81_23365</name>
</gene>
<protein>
    <recommendedName>
        <fullName evidence="3">Lipoprotein</fullName>
    </recommendedName>
</protein>
<reference evidence="1" key="1">
    <citation type="submission" date="2021-11" db="EMBL/GenBank/DDBJ databases">
        <title>Description of novel Flavobacterium species.</title>
        <authorList>
            <person name="Saticioglu I.B."/>
            <person name="Ay H."/>
            <person name="Altun S."/>
            <person name="Duman M."/>
        </authorList>
    </citation>
    <scope>NUCLEOTIDE SEQUENCE</scope>
    <source>
        <strain evidence="1">F-30</strain>
    </source>
</reference>
<name>A0ABS8MKD4_9FLAO</name>
<evidence type="ECO:0008006" key="3">
    <source>
        <dbReference type="Google" id="ProtNLM"/>
    </source>
</evidence>